<reference evidence="8" key="1">
    <citation type="submission" date="2015-12" db="EMBL/GenBank/DDBJ databases">
        <title>Complete genome sequence of Lutibacter profundus strain LP1.</title>
        <authorList>
            <person name="Wissuwa J."/>
            <person name="Le Moine Bauer S."/>
            <person name="Stokke R."/>
            <person name="Dahle H."/>
            <person name="Steen I.H."/>
        </authorList>
    </citation>
    <scope>NUCLEOTIDE SEQUENCE [LARGE SCALE GENOMIC DNA]</scope>
    <source>
        <strain evidence="8">LP1</strain>
    </source>
</reference>
<name>A0A0X8G5C1_9FLAO</name>
<dbReference type="KEGG" id="lut:Lupro_03225"/>
<dbReference type="PATRIC" id="fig|1622118.3.peg.684"/>
<evidence type="ECO:0000313" key="7">
    <source>
        <dbReference type="EMBL" id="AMC10323.1"/>
    </source>
</evidence>
<dbReference type="Proteomes" id="UP000059672">
    <property type="component" value="Chromosome"/>
</dbReference>
<dbReference type="GO" id="GO:0022857">
    <property type="term" value="F:transmembrane transporter activity"/>
    <property type="evidence" value="ECO:0007669"/>
    <property type="project" value="InterPro"/>
</dbReference>
<dbReference type="EMBL" id="CP013355">
    <property type="protein sequence ID" value="AMC10323.1"/>
    <property type="molecule type" value="Genomic_DNA"/>
</dbReference>
<organism evidence="7 8">
    <name type="scientific">Lutibacter profundi</name>
    <dbReference type="NCBI Taxonomy" id="1622118"/>
    <lineage>
        <taxon>Bacteria</taxon>
        <taxon>Pseudomonadati</taxon>
        <taxon>Bacteroidota</taxon>
        <taxon>Flavobacteriia</taxon>
        <taxon>Flavobacteriales</taxon>
        <taxon>Flavobacteriaceae</taxon>
        <taxon>Lutibacter</taxon>
    </lineage>
</organism>
<evidence type="ECO:0000256" key="1">
    <source>
        <dbReference type="ARBA" id="ARBA00004651"/>
    </source>
</evidence>
<evidence type="ECO:0000256" key="5">
    <source>
        <dbReference type="ARBA" id="ARBA00023136"/>
    </source>
</evidence>
<feature type="transmembrane region" description="Helical" evidence="6">
    <location>
        <begin position="12"/>
        <end position="40"/>
    </location>
</feature>
<dbReference type="PANTHER" id="PTHR42770">
    <property type="entry name" value="AMINO ACID TRANSPORTER-RELATED"/>
    <property type="match status" value="1"/>
</dbReference>
<feature type="transmembrane region" description="Helical" evidence="6">
    <location>
        <begin position="277"/>
        <end position="299"/>
    </location>
</feature>
<dbReference type="STRING" id="1622118.Lupro_03225"/>
<evidence type="ECO:0000256" key="6">
    <source>
        <dbReference type="SAM" id="Phobius"/>
    </source>
</evidence>
<feature type="transmembrane region" description="Helical" evidence="6">
    <location>
        <begin position="356"/>
        <end position="373"/>
    </location>
</feature>
<evidence type="ECO:0000256" key="4">
    <source>
        <dbReference type="ARBA" id="ARBA00022989"/>
    </source>
</evidence>
<dbReference type="InterPro" id="IPR050367">
    <property type="entry name" value="APC_superfamily"/>
</dbReference>
<feature type="transmembrane region" description="Helical" evidence="6">
    <location>
        <begin position="197"/>
        <end position="222"/>
    </location>
</feature>
<dbReference type="InterPro" id="IPR002293">
    <property type="entry name" value="AA/rel_permease1"/>
</dbReference>
<feature type="transmembrane region" description="Helical" evidence="6">
    <location>
        <begin position="234"/>
        <end position="257"/>
    </location>
</feature>
<dbReference type="Pfam" id="PF13520">
    <property type="entry name" value="AA_permease_2"/>
    <property type="match status" value="1"/>
</dbReference>
<gene>
    <name evidence="7" type="ORF">Lupro_03225</name>
</gene>
<evidence type="ECO:0000256" key="2">
    <source>
        <dbReference type="ARBA" id="ARBA00022475"/>
    </source>
</evidence>
<comment type="subcellular location">
    <subcellularLocation>
        <location evidence="1">Cell membrane</location>
        <topology evidence="1">Multi-pass membrane protein</topology>
    </subcellularLocation>
</comment>
<protein>
    <submittedName>
        <fullName evidence="7">Amino acid permease</fullName>
    </submittedName>
</protein>
<evidence type="ECO:0000313" key="8">
    <source>
        <dbReference type="Proteomes" id="UP000059672"/>
    </source>
</evidence>
<dbReference type="PIRSF" id="PIRSF006060">
    <property type="entry name" value="AA_transporter"/>
    <property type="match status" value="1"/>
</dbReference>
<keyword evidence="2" id="KW-1003">Cell membrane</keyword>
<keyword evidence="5 6" id="KW-0472">Membrane</keyword>
<keyword evidence="8" id="KW-1185">Reference proteome</keyword>
<dbReference type="PANTHER" id="PTHR42770:SF11">
    <property type="entry name" value="INNER MEMBRANE TRANSPORT PROTEIN YBAT"/>
    <property type="match status" value="1"/>
</dbReference>
<keyword evidence="3 6" id="KW-0812">Transmembrane</keyword>
<dbReference type="RefSeq" id="WP_068206215.1">
    <property type="nucleotide sequence ID" value="NZ_CP013355.1"/>
</dbReference>
<feature type="transmembrane region" description="Helical" evidence="6">
    <location>
        <begin position="329"/>
        <end position="350"/>
    </location>
</feature>
<feature type="transmembrane region" description="Helical" evidence="6">
    <location>
        <begin position="126"/>
        <end position="145"/>
    </location>
</feature>
<evidence type="ECO:0000256" key="3">
    <source>
        <dbReference type="ARBA" id="ARBA00022692"/>
    </source>
</evidence>
<feature type="transmembrane region" description="Helical" evidence="6">
    <location>
        <begin position="385"/>
        <end position="403"/>
    </location>
</feature>
<feature type="transmembrane region" description="Helical" evidence="6">
    <location>
        <begin position="157"/>
        <end position="177"/>
    </location>
</feature>
<feature type="transmembrane region" description="Helical" evidence="6">
    <location>
        <begin position="88"/>
        <end position="110"/>
    </location>
</feature>
<accession>A0A0X8G5C1</accession>
<feature type="transmembrane region" description="Helical" evidence="6">
    <location>
        <begin position="409"/>
        <end position="429"/>
    </location>
</feature>
<dbReference type="Gene3D" id="1.20.1740.10">
    <property type="entry name" value="Amino acid/polyamine transporter I"/>
    <property type="match status" value="1"/>
</dbReference>
<sequence>MSIHRKRNKTLGLAELVAIALGGMVGGGIFTILGVSVSLIGNLTPIAIIIGGLLASLAAYSYVKLGLYYKDEGATYSFYKKTYPNSPFSASAIGWFVIFGYISTLALYAYTFASYVISSTDFANNIWIRKSIAIAVISLFTLINVWSVNGMGKIEDLMVYTKLVVLTIISIVLMQHGTTNFGTFIDNMVIDAEKSSIFSILIVASITFVAYEGFQLVINAVSEMKNPEKNIPRAIYLAIALAVVIYVVISMGALFAIPTDEIIKNKEYALAAGAGKVLGSLGTNLVILGAVLATSSAISGTVFGSSRQMAVVAEDGFFPNWLSFRKNNIPINAIISMAIMSCVLILIGGLELILEFGSITFLLVSLLMAIANYKIRLKTNSSKTLTSLSIFGLSIGGILILYYEFTHKWEQMLIIISLYILLALGAWLFSKKRSKKLE</sequence>
<proteinExistence type="predicted"/>
<feature type="transmembrane region" description="Helical" evidence="6">
    <location>
        <begin position="46"/>
        <end position="67"/>
    </location>
</feature>
<dbReference type="AlphaFoldDB" id="A0A0X8G5C1"/>
<reference evidence="7 8" key="2">
    <citation type="journal article" date="2016" name="Int. J. Syst. Evol. Microbiol.">
        <title>Lutibacter profundi sp. nov., isolated from a deep-sea hydrothermal system on the Arctic Mid-Ocean Ridge and emended description of the genus Lutibacter.</title>
        <authorList>
            <person name="Le Moine Bauer S."/>
            <person name="Roalkvam I."/>
            <person name="Steen I.H."/>
            <person name="Dahle H."/>
        </authorList>
    </citation>
    <scope>NUCLEOTIDE SEQUENCE [LARGE SCALE GENOMIC DNA]</scope>
    <source>
        <strain evidence="7 8">LP1</strain>
    </source>
</reference>
<keyword evidence="4 6" id="KW-1133">Transmembrane helix</keyword>
<dbReference type="OrthoDB" id="9810109at2"/>
<dbReference type="GO" id="GO:0005886">
    <property type="term" value="C:plasma membrane"/>
    <property type="evidence" value="ECO:0007669"/>
    <property type="project" value="UniProtKB-SubCell"/>
</dbReference>